<evidence type="ECO:0000313" key="13">
    <source>
        <dbReference type="EMBL" id="THH06492.1"/>
    </source>
</evidence>
<evidence type="ECO:0000256" key="5">
    <source>
        <dbReference type="ARBA" id="ARBA00018099"/>
    </source>
</evidence>
<dbReference type="GO" id="GO:0009168">
    <property type="term" value="P:purine ribonucleoside monophosphate biosynthetic process"/>
    <property type="evidence" value="ECO:0007669"/>
    <property type="project" value="InterPro"/>
</dbReference>
<feature type="domain" description="Adenosine deaminase" evidence="12">
    <location>
        <begin position="232"/>
        <end position="500"/>
    </location>
</feature>
<sequence length="521" mass="58024">MSEQEAYLTARAKLIAEDRAQRLDSSLLQVASAAELRAEEIIRATKAAEDKAIWSVEHEGVTNTFAGMQFLSAKHLVIKSKLFQILTKMPKGGLLHAHLDAMVDVDFLLKLTVAQPAIHIRVPVALTPENIKSVLPEFRGLPANEFTTTSAQSLTASDYVPQTWVNYKRARETFSDELGGPEGFDAWITGTLTINPNEAYGTHNSVLKIWEKFASIFVVKRGLALFIPIAVDYIREFIRSSVEDGISYIETRIGFFSEYFVGADGQQNVPHREYVMIFERIVNEIKAELAAQGRGDEFQGARIIYSTTRAFSLEEIEWYFEDCIRLKQEFPHLIAGFDLVGNENTLHPLIYYLEPLLRFRKRVEELGLDLPFIFHAGETLGDGSEADCNLYDAVLLGTKRIGHGFSLVKHPKLVELVKEKGIAIERLTSSMPAHPLPILLNNGVSVALSSDDPAIFGNMGLSYDFFQVLVASEVNGLTTLKGLARQSVEYSTLTSAQKADALAAFERRWTAFVDSIVDGTI</sequence>
<evidence type="ECO:0000256" key="6">
    <source>
        <dbReference type="ARBA" id="ARBA00022525"/>
    </source>
</evidence>
<dbReference type="InterPro" id="IPR001365">
    <property type="entry name" value="A_deaminase_dom"/>
</dbReference>
<comment type="catalytic activity">
    <reaction evidence="11">
        <text>adenosine + H2O + H(+) = inosine + NH4(+)</text>
        <dbReference type="Rhea" id="RHEA:24408"/>
        <dbReference type="ChEBI" id="CHEBI:15377"/>
        <dbReference type="ChEBI" id="CHEBI:15378"/>
        <dbReference type="ChEBI" id="CHEBI:16335"/>
        <dbReference type="ChEBI" id="CHEBI:17596"/>
        <dbReference type="ChEBI" id="CHEBI:28938"/>
        <dbReference type="EC" id="3.5.4.4"/>
    </reaction>
</comment>
<evidence type="ECO:0000256" key="10">
    <source>
        <dbReference type="ARBA" id="ARBA00022833"/>
    </source>
</evidence>
<keyword evidence="8" id="KW-0732">Signal</keyword>
<dbReference type="Gene3D" id="3.20.20.140">
    <property type="entry name" value="Metal-dependent hydrolases"/>
    <property type="match status" value="1"/>
</dbReference>
<evidence type="ECO:0000256" key="3">
    <source>
        <dbReference type="ARBA" id="ARBA00006083"/>
    </source>
</evidence>
<evidence type="ECO:0000256" key="7">
    <source>
        <dbReference type="ARBA" id="ARBA00022723"/>
    </source>
</evidence>
<evidence type="ECO:0000256" key="2">
    <source>
        <dbReference type="ARBA" id="ARBA00004613"/>
    </source>
</evidence>
<dbReference type="GO" id="GO:0004000">
    <property type="term" value="F:adenosine deaminase activity"/>
    <property type="evidence" value="ECO:0007669"/>
    <property type="project" value="TreeGrafter"/>
</dbReference>
<evidence type="ECO:0000256" key="4">
    <source>
        <dbReference type="ARBA" id="ARBA00012784"/>
    </source>
</evidence>
<dbReference type="InterPro" id="IPR032466">
    <property type="entry name" value="Metal_Hydrolase"/>
</dbReference>
<keyword evidence="10" id="KW-0862">Zinc</keyword>
<evidence type="ECO:0000256" key="9">
    <source>
        <dbReference type="ARBA" id="ARBA00022801"/>
    </source>
</evidence>
<name>A0A4S4L4Y7_9AGAM</name>
<evidence type="ECO:0000256" key="11">
    <source>
        <dbReference type="ARBA" id="ARBA00047764"/>
    </source>
</evidence>
<organism evidence="13 14">
    <name type="scientific">Phellinidium pouzarii</name>
    <dbReference type="NCBI Taxonomy" id="167371"/>
    <lineage>
        <taxon>Eukaryota</taxon>
        <taxon>Fungi</taxon>
        <taxon>Dikarya</taxon>
        <taxon>Basidiomycota</taxon>
        <taxon>Agaricomycotina</taxon>
        <taxon>Agaricomycetes</taxon>
        <taxon>Hymenochaetales</taxon>
        <taxon>Hymenochaetaceae</taxon>
        <taxon>Phellinidium</taxon>
    </lineage>
</organism>
<keyword evidence="7" id="KW-0479">Metal-binding</keyword>
<evidence type="ECO:0000256" key="1">
    <source>
        <dbReference type="ARBA" id="ARBA00001947"/>
    </source>
</evidence>
<dbReference type="OrthoDB" id="7202371at2759"/>
<proteinExistence type="inferred from homology"/>
<dbReference type="Proteomes" id="UP000308199">
    <property type="component" value="Unassembled WGS sequence"/>
</dbReference>
<dbReference type="EMBL" id="SGPK01000192">
    <property type="protein sequence ID" value="THH06492.1"/>
    <property type="molecule type" value="Genomic_DNA"/>
</dbReference>
<evidence type="ECO:0000259" key="12">
    <source>
        <dbReference type="Pfam" id="PF00962"/>
    </source>
</evidence>
<dbReference type="Pfam" id="PF00962">
    <property type="entry name" value="A_deaminase"/>
    <property type="match status" value="1"/>
</dbReference>
<evidence type="ECO:0000313" key="14">
    <source>
        <dbReference type="Proteomes" id="UP000308199"/>
    </source>
</evidence>
<dbReference type="PANTHER" id="PTHR11409:SF39">
    <property type="entry name" value="ADENOSINE DEAMINASE 2"/>
    <property type="match status" value="1"/>
</dbReference>
<protein>
    <recommendedName>
        <fullName evidence="5">Adenosine deaminase</fullName>
        <ecNumber evidence="4">3.5.4.4</ecNumber>
    </recommendedName>
</protein>
<dbReference type="PROSITE" id="PS00485">
    <property type="entry name" value="A_DEAMINASE"/>
    <property type="match status" value="1"/>
</dbReference>
<dbReference type="GO" id="GO:0046872">
    <property type="term" value="F:metal ion binding"/>
    <property type="evidence" value="ECO:0007669"/>
    <property type="project" value="UniProtKB-KW"/>
</dbReference>
<keyword evidence="6" id="KW-0964">Secreted</keyword>
<dbReference type="AlphaFoldDB" id="A0A4S4L4Y7"/>
<dbReference type="EC" id="3.5.4.4" evidence="4"/>
<dbReference type="GO" id="GO:0005576">
    <property type="term" value="C:extracellular region"/>
    <property type="evidence" value="ECO:0007669"/>
    <property type="project" value="UniProtKB-SubCell"/>
</dbReference>
<dbReference type="SUPFAM" id="SSF51556">
    <property type="entry name" value="Metallo-dependent hydrolases"/>
    <property type="match status" value="1"/>
</dbReference>
<comment type="cofactor">
    <cofactor evidence="1">
        <name>Zn(2+)</name>
        <dbReference type="ChEBI" id="CHEBI:29105"/>
    </cofactor>
</comment>
<dbReference type="GO" id="GO:0046103">
    <property type="term" value="P:inosine biosynthetic process"/>
    <property type="evidence" value="ECO:0007669"/>
    <property type="project" value="TreeGrafter"/>
</dbReference>
<comment type="caution">
    <text evidence="13">The sequence shown here is derived from an EMBL/GenBank/DDBJ whole genome shotgun (WGS) entry which is preliminary data.</text>
</comment>
<keyword evidence="9" id="KW-0378">Hydrolase</keyword>
<dbReference type="PANTHER" id="PTHR11409">
    <property type="entry name" value="ADENOSINE DEAMINASE"/>
    <property type="match status" value="1"/>
</dbReference>
<dbReference type="GO" id="GO:0006154">
    <property type="term" value="P:adenosine catabolic process"/>
    <property type="evidence" value="ECO:0007669"/>
    <property type="project" value="TreeGrafter"/>
</dbReference>
<comment type="subcellular location">
    <subcellularLocation>
        <location evidence="2">Secreted</location>
    </subcellularLocation>
</comment>
<dbReference type="InterPro" id="IPR006330">
    <property type="entry name" value="Ado/ade_deaminase"/>
</dbReference>
<reference evidence="13 14" key="1">
    <citation type="submission" date="2019-02" db="EMBL/GenBank/DDBJ databases">
        <title>Genome sequencing of the rare red list fungi Phellinidium pouzarii.</title>
        <authorList>
            <person name="Buettner E."/>
            <person name="Kellner H."/>
        </authorList>
    </citation>
    <scope>NUCLEOTIDE SEQUENCE [LARGE SCALE GENOMIC DNA]</scope>
    <source>
        <strain evidence="13 14">DSM 108285</strain>
    </source>
</reference>
<dbReference type="InterPro" id="IPR006650">
    <property type="entry name" value="A/AMP_deam_AS"/>
</dbReference>
<evidence type="ECO:0000256" key="8">
    <source>
        <dbReference type="ARBA" id="ARBA00022729"/>
    </source>
</evidence>
<gene>
    <name evidence="13" type="ORF">EW145_g4051</name>
</gene>
<keyword evidence="14" id="KW-1185">Reference proteome</keyword>
<dbReference type="FunFam" id="3.20.20.140:FF:000017">
    <property type="entry name" value="Adenosine deaminase 2"/>
    <property type="match status" value="1"/>
</dbReference>
<comment type="similarity">
    <text evidence="3">Belongs to the metallo-dependent hydrolases superfamily. Adenosine and AMP deaminases family. ADGF subfamily.</text>
</comment>
<accession>A0A4S4L4Y7</accession>